<gene>
    <name evidence="4" type="ORF">D2V17_10720</name>
</gene>
<evidence type="ECO:0000259" key="1">
    <source>
        <dbReference type="Pfam" id="PF09343"/>
    </source>
</evidence>
<dbReference type="Pfam" id="PF09343">
    <property type="entry name" value="DUF2460"/>
    <property type="match status" value="1"/>
</dbReference>
<accession>A0A3A1P3A6</accession>
<reference evidence="4 5" key="1">
    <citation type="submission" date="2018-08" db="EMBL/GenBank/DDBJ databases">
        <title>Erythrobacter zhengii sp.nov., a bacterium isolated from deep-sea sediment.</title>
        <authorList>
            <person name="Fang C."/>
            <person name="Wu Y.-H."/>
            <person name="Sun C."/>
            <person name="Wang H."/>
            <person name="Cheng H."/>
            <person name="Meng F.-X."/>
            <person name="Wang C.-S."/>
            <person name="Xu X.-W."/>
        </authorList>
    </citation>
    <scope>NUCLEOTIDE SEQUENCE [LARGE SCALE GENOMIC DNA]</scope>
    <source>
        <strain evidence="4 5">CCTCC AB 2015396</strain>
    </source>
</reference>
<organism evidence="4 5">
    <name type="scientific">Aurantiacibacter xanthus</name>
    <dbReference type="NCBI Taxonomy" id="1784712"/>
    <lineage>
        <taxon>Bacteria</taxon>
        <taxon>Pseudomonadati</taxon>
        <taxon>Pseudomonadota</taxon>
        <taxon>Alphaproteobacteria</taxon>
        <taxon>Sphingomonadales</taxon>
        <taxon>Erythrobacteraceae</taxon>
        <taxon>Aurantiacibacter</taxon>
    </lineage>
</organism>
<dbReference type="AlphaFoldDB" id="A0A3A1P3A6"/>
<proteinExistence type="predicted"/>
<evidence type="ECO:0000313" key="5">
    <source>
        <dbReference type="Proteomes" id="UP000265366"/>
    </source>
</evidence>
<name>A0A3A1P3A6_9SPHN</name>
<dbReference type="Pfam" id="PF23844">
    <property type="entry name" value="NCTSP_N"/>
    <property type="match status" value="1"/>
</dbReference>
<dbReference type="OrthoDB" id="1685145at2"/>
<dbReference type="NCBIfam" id="TIGR02217">
    <property type="entry name" value="chp_TIGR02217"/>
    <property type="match status" value="1"/>
</dbReference>
<evidence type="ECO:0000313" key="4">
    <source>
        <dbReference type="EMBL" id="RIV85333.1"/>
    </source>
</evidence>
<dbReference type="InterPro" id="IPR057122">
    <property type="entry name" value="TIM-barrel_NCTSP"/>
</dbReference>
<dbReference type="RefSeq" id="WP_119592960.1">
    <property type="nucleotide sequence ID" value="NZ_QXFM01000099.1"/>
</dbReference>
<comment type="caution">
    <text evidence="4">The sequence shown here is derived from an EMBL/GenBank/DDBJ whole genome shotgun (WGS) entry which is preliminary data.</text>
</comment>
<protein>
    <submittedName>
        <fullName evidence="4">TIGR02217 family protein</fullName>
    </submittedName>
</protein>
<evidence type="ECO:0000259" key="3">
    <source>
        <dbReference type="Pfam" id="PF23845"/>
    </source>
</evidence>
<feature type="domain" description="Non-contractile tail sheath TIM barrel" evidence="3">
    <location>
        <begin position="210"/>
        <end position="554"/>
    </location>
</feature>
<evidence type="ECO:0000259" key="2">
    <source>
        <dbReference type="Pfam" id="PF23844"/>
    </source>
</evidence>
<dbReference type="InterPro" id="IPR011740">
    <property type="entry name" value="DUF2460"/>
</dbReference>
<dbReference type="Proteomes" id="UP000265366">
    <property type="component" value="Unassembled WGS sequence"/>
</dbReference>
<feature type="domain" description="Non-contractile tail sheath N-terminal" evidence="2">
    <location>
        <begin position="17"/>
        <end position="205"/>
    </location>
</feature>
<keyword evidence="5" id="KW-1185">Reference proteome</keyword>
<dbReference type="Pfam" id="PF23845">
    <property type="entry name" value="TIM-barrel_NCTSP"/>
    <property type="match status" value="1"/>
</dbReference>
<dbReference type="InterPro" id="IPR057102">
    <property type="entry name" value="NCTSP_N"/>
</dbReference>
<feature type="domain" description="DUF2460" evidence="1">
    <location>
        <begin position="570"/>
        <end position="770"/>
    </location>
</feature>
<sequence>MAYWLARKRNGQDFDYLQRFDPRFWTVDFPRPGMASLTTIAHDGLRIDCEFHHRDALAGLIWESEDRYDHPLLAYATDRDYAHTSLRFRWRSAGVVALDQVHGPTLTIEGRDASGAARTWYVRLWNYAEGAPDDAAVVLPFSGLREGWLADGDAVHPSDIDRMFISLVPPGHDPADHTLLPARANGWVELTGITCEGHRAMVKLGDVLVPPHDVGMATAYDDSYNLTPARLLRNALGLGYRGAIVHYVGMSHYYRLARQPGGTLLVAEPAQLCTPCAAWHRAFLAECARLDYQPIISLSYELFAEHCPPEWSQRAYDGSRALTGWEPPSTLLSPANDTAMAYLRTVAGAFTALVVAEGLPVHFQIGEPWWWLTFDGHICLYDDAVIAARGSAPEIPDLTAPLDADQLALLDWAGATLAASTAALRDHVRTAAGGAATVYLLVFTPTLLDPARPELRRASLPEGWAWPAYDRLQVEDYDWLTAGAEGARRAAYAAVQGRLHYPLDVQDYLAGFVLNSADAESYWQRIDRGLDEARARGVDRLFVWALPQVARDGYTRLPSSEDTSMQAFDDLLYPLAPGRDLAVSPEFSTSVALTASGFERRNSHWSDARLRYDVGPGIRSEAELGVLLEFFRARRGAARGFRLADPFDFSSNGQTGTPTASDQLLGLGDGETVRFRLAKRYGAGADPQVRPITRPRLASIVVSLDHVPTSAWTYDEGGWITLSAPAPEGAEIRAGFLFDVPVRFAEDRLDISASNFAAGEAPSVPLIEIREAA</sequence>
<dbReference type="EMBL" id="QXFM01000099">
    <property type="protein sequence ID" value="RIV85333.1"/>
    <property type="molecule type" value="Genomic_DNA"/>
</dbReference>